<evidence type="ECO:0000313" key="2">
    <source>
        <dbReference type="Proteomes" id="UP000179636"/>
    </source>
</evidence>
<comment type="caution">
    <text evidence="1">The sequence shown here is derived from an EMBL/GenBank/DDBJ whole genome shotgun (WGS) entry which is preliminary data.</text>
</comment>
<gene>
    <name evidence="1" type="ORF">BKG61_29190</name>
</gene>
<proteinExistence type="predicted"/>
<organism evidence="1 2">
    <name type="scientific">Mycobacterium syngnathidarum</name>
    <dbReference type="NCBI Taxonomy" id="1908205"/>
    <lineage>
        <taxon>Bacteria</taxon>
        <taxon>Bacillati</taxon>
        <taxon>Actinomycetota</taxon>
        <taxon>Actinomycetes</taxon>
        <taxon>Mycobacteriales</taxon>
        <taxon>Mycobacteriaceae</taxon>
        <taxon>Mycobacterium</taxon>
    </lineage>
</organism>
<reference evidence="1 2" key="1">
    <citation type="submission" date="2016-10" db="EMBL/GenBank/DDBJ databases">
        <title>Evaluation of Human, Animal and Environmental Mycobacterium chelonae Isolates by Core Genome Phylogenomic Analysis, Targeted Gene Comparison, and Anti-microbial Susceptibility Patterns: A Tale of Mistaken Identities.</title>
        <authorList>
            <person name="Fogelson S.B."/>
            <person name="Camus A.C."/>
            <person name="Lorenz W."/>
            <person name="Vasireddy R."/>
            <person name="Vasireddy S."/>
            <person name="Smith T."/>
            <person name="Brown-Elliott B.A."/>
            <person name="Wallace R.J.Jr."/>
            <person name="Hasan N.A."/>
            <person name="Reischl U."/>
            <person name="Sanchez S."/>
        </authorList>
    </citation>
    <scope>NUCLEOTIDE SEQUENCE [LARGE SCALE GENOMIC DNA]</scope>
    <source>
        <strain evidence="1 2">24999</strain>
    </source>
</reference>
<name>A0A1Q9W570_9MYCO</name>
<keyword evidence="2" id="KW-1185">Reference proteome</keyword>
<accession>A0A1Q9W570</accession>
<accession>A0A1S1JIL1</accession>
<dbReference type="STRING" id="1908205.BKG60_24640"/>
<dbReference type="Proteomes" id="UP000179636">
    <property type="component" value="Unassembled WGS sequence"/>
</dbReference>
<protein>
    <submittedName>
        <fullName evidence="1">Uncharacterized protein</fullName>
    </submittedName>
</protein>
<sequence length="61" mass="7172">MLLWFCDERCRVRLSRAVFGVCVVWGVWLPGDRPTAIQRRIRLERWRPESAPDGALAFPPY</sequence>
<dbReference type="EMBL" id="MLHV01000051">
    <property type="protein sequence ID" value="OHT82897.1"/>
    <property type="molecule type" value="Genomic_DNA"/>
</dbReference>
<evidence type="ECO:0000313" key="1">
    <source>
        <dbReference type="EMBL" id="OHT82897.1"/>
    </source>
</evidence>
<dbReference type="AlphaFoldDB" id="A0A1Q9W570"/>